<name>A0A4T0WWJ9_9ASCO</name>
<dbReference type="GO" id="GO:0071013">
    <property type="term" value="C:catalytic step 2 spliceosome"/>
    <property type="evidence" value="ECO:0007669"/>
    <property type="project" value="TreeGrafter"/>
</dbReference>
<dbReference type="AlphaFoldDB" id="A0A4T0WWJ9"/>
<evidence type="ECO:0000256" key="6">
    <source>
        <dbReference type="SAM" id="MobiDB-lite"/>
    </source>
</evidence>
<accession>A0A4T0WWJ9</accession>
<evidence type="ECO:0000256" key="1">
    <source>
        <dbReference type="ARBA" id="ARBA00003777"/>
    </source>
</evidence>
<dbReference type="PANTHER" id="PTHR12718">
    <property type="entry name" value="CELL CYCLE CONTROL PROTEIN CWF15"/>
    <property type="match status" value="1"/>
</dbReference>
<keyword evidence="4" id="KW-0507">mRNA processing</keyword>
<comment type="caution">
    <text evidence="7">The sequence shown here is derived from an EMBL/GenBank/DDBJ whole genome shotgun (WGS) entry which is preliminary data.</text>
</comment>
<reference evidence="7 8" key="1">
    <citation type="journal article" date="2019" name="Front. Genet.">
        <title>Whole-Genome Sequencing of the Opportunistic Yeast Pathogen Candida inconspicua Uncovers Its Hybrid Origin.</title>
        <authorList>
            <person name="Mixao V."/>
            <person name="Hansen A.P."/>
            <person name="Saus E."/>
            <person name="Boekhout T."/>
            <person name="Lass-Florl C."/>
            <person name="Gabaldon T."/>
        </authorList>
    </citation>
    <scope>NUCLEOTIDE SEQUENCE [LARGE SCALE GENOMIC DNA]</scope>
    <source>
        <strain evidence="7 8">CBS 180</strain>
    </source>
</reference>
<evidence type="ECO:0000256" key="5">
    <source>
        <dbReference type="ARBA" id="ARBA00023187"/>
    </source>
</evidence>
<evidence type="ECO:0000256" key="3">
    <source>
        <dbReference type="ARBA" id="ARBA00020693"/>
    </source>
</evidence>
<evidence type="ECO:0000313" key="7">
    <source>
        <dbReference type="EMBL" id="TID14798.1"/>
    </source>
</evidence>
<proteinExistence type="inferred from homology"/>
<dbReference type="STRING" id="52247.A0A4T0WWJ9"/>
<dbReference type="OrthoDB" id="30179at2759"/>
<dbReference type="InterPro" id="IPR006973">
    <property type="entry name" value="Cwf_Cwc_15"/>
</dbReference>
<evidence type="ECO:0000313" key="8">
    <source>
        <dbReference type="Proteomes" id="UP000307173"/>
    </source>
</evidence>
<organism evidence="7 8">
    <name type="scientific">Pichia inconspicua</name>
    <dbReference type="NCBI Taxonomy" id="52247"/>
    <lineage>
        <taxon>Eukaryota</taxon>
        <taxon>Fungi</taxon>
        <taxon>Dikarya</taxon>
        <taxon>Ascomycota</taxon>
        <taxon>Saccharomycotina</taxon>
        <taxon>Pichiomycetes</taxon>
        <taxon>Pichiales</taxon>
        <taxon>Pichiaceae</taxon>
        <taxon>Pichia</taxon>
    </lineage>
</organism>
<evidence type="ECO:0000256" key="2">
    <source>
        <dbReference type="ARBA" id="ARBA00006644"/>
    </source>
</evidence>
<protein>
    <recommendedName>
        <fullName evidence="3">Pre-mRNA-splicing factor CWC15</fullName>
    </recommendedName>
</protein>
<dbReference type="Proteomes" id="UP000307173">
    <property type="component" value="Unassembled WGS sequence"/>
</dbReference>
<feature type="region of interest" description="Disordered" evidence="6">
    <location>
        <begin position="1"/>
        <end position="54"/>
    </location>
</feature>
<feature type="compositionally biased region" description="Basic residues" evidence="6">
    <location>
        <begin position="24"/>
        <end position="43"/>
    </location>
</feature>
<feature type="region of interest" description="Disordered" evidence="6">
    <location>
        <begin position="86"/>
        <end position="189"/>
    </location>
</feature>
<feature type="compositionally biased region" description="Basic and acidic residues" evidence="6">
    <location>
        <begin position="96"/>
        <end position="110"/>
    </location>
</feature>
<keyword evidence="8" id="KW-1185">Reference proteome</keyword>
<comment type="function">
    <text evidence="1">Involved in pre-mRNA splicing.</text>
</comment>
<gene>
    <name evidence="7" type="ORF">CANINC_004469</name>
</gene>
<feature type="compositionally biased region" description="Basic and acidic residues" evidence="6">
    <location>
        <begin position="7"/>
        <end position="18"/>
    </location>
</feature>
<feature type="compositionally biased region" description="Acidic residues" evidence="6">
    <location>
        <begin position="111"/>
        <end position="130"/>
    </location>
</feature>
<keyword evidence="5" id="KW-0508">mRNA splicing</keyword>
<dbReference type="Pfam" id="PF04889">
    <property type="entry name" value="Cwf_Cwc_15"/>
    <property type="match status" value="1"/>
</dbReference>
<dbReference type="GO" id="GO:0045292">
    <property type="term" value="P:mRNA cis splicing, via spliceosome"/>
    <property type="evidence" value="ECO:0007669"/>
    <property type="project" value="TreeGrafter"/>
</dbReference>
<dbReference type="GO" id="GO:0003723">
    <property type="term" value="F:RNA binding"/>
    <property type="evidence" value="ECO:0007669"/>
    <property type="project" value="TreeGrafter"/>
</dbReference>
<feature type="compositionally biased region" description="Basic and acidic residues" evidence="6">
    <location>
        <begin position="133"/>
        <end position="157"/>
    </location>
</feature>
<dbReference type="EMBL" id="SELW01000657">
    <property type="protein sequence ID" value="TID14798.1"/>
    <property type="molecule type" value="Genomic_DNA"/>
</dbReference>
<comment type="similarity">
    <text evidence="2">Belongs to the CWC15 family.</text>
</comment>
<dbReference type="PANTHER" id="PTHR12718:SF2">
    <property type="entry name" value="SPLICEOSOME-ASSOCIATED PROTEIN CWC15 HOMOLOG"/>
    <property type="match status" value="1"/>
</dbReference>
<evidence type="ECO:0000256" key="4">
    <source>
        <dbReference type="ARBA" id="ARBA00022664"/>
    </source>
</evidence>
<sequence length="213" mass="24487">MTSAHRPTFDHAKGKDNKNLSSITHKRGLPSHTKLKFRTKKRKTVSEFEEDEDETILNDGRKLDGVSGEHISGLVNELKSGTVEVATIGETNNDNFKSDETEKSGAKDDDNKEEDDEESSEDDSEDEEALLMEMERIKKEREELKSKEEKAEIEKRAKNSNPLMLIDTESSKKRSWRDRKTMSKKTVANSESKFINDTVKSDFHKKFLDKYVR</sequence>